<evidence type="ECO:0000313" key="2">
    <source>
        <dbReference type="Proteomes" id="UP000324222"/>
    </source>
</evidence>
<protein>
    <submittedName>
        <fullName evidence="1">Uncharacterized protein</fullName>
    </submittedName>
</protein>
<evidence type="ECO:0000313" key="1">
    <source>
        <dbReference type="EMBL" id="MPC91925.1"/>
    </source>
</evidence>
<gene>
    <name evidence="1" type="ORF">E2C01_086990</name>
</gene>
<sequence length="98" mass="11598">MWQQHIRSSLNILPFTENKPNLDNLSEYGSLVICFVHLCRTDSKSLFWPTNPRFHTGDVKFKIRRTAEMKRVDIKLAKRVIVDFKRLVALAAVQLIWW</sequence>
<keyword evidence="2" id="KW-1185">Reference proteome</keyword>
<dbReference type="Proteomes" id="UP000324222">
    <property type="component" value="Unassembled WGS sequence"/>
</dbReference>
<dbReference type="EMBL" id="VSRR010089485">
    <property type="protein sequence ID" value="MPC91925.1"/>
    <property type="molecule type" value="Genomic_DNA"/>
</dbReference>
<proteinExistence type="predicted"/>
<organism evidence="1 2">
    <name type="scientific">Portunus trituberculatus</name>
    <name type="common">Swimming crab</name>
    <name type="synonym">Neptunus trituberculatus</name>
    <dbReference type="NCBI Taxonomy" id="210409"/>
    <lineage>
        <taxon>Eukaryota</taxon>
        <taxon>Metazoa</taxon>
        <taxon>Ecdysozoa</taxon>
        <taxon>Arthropoda</taxon>
        <taxon>Crustacea</taxon>
        <taxon>Multicrustacea</taxon>
        <taxon>Malacostraca</taxon>
        <taxon>Eumalacostraca</taxon>
        <taxon>Eucarida</taxon>
        <taxon>Decapoda</taxon>
        <taxon>Pleocyemata</taxon>
        <taxon>Brachyura</taxon>
        <taxon>Eubrachyura</taxon>
        <taxon>Portunoidea</taxon>
        <taxon>Portunidae</taxon>
        <taxon>Portuninae</taxon>
        <taxon>Portunus</taxon>
    </lineage>
</organism>
<reference evidence="1 2" key="1">
    <citation type="submission" date="2019-05" db="EMBL/GenBank/DDBJ databases">
        <title>Another draft genome of Portunus trituberculatus and its Hox gene families provides insights of decapod evolution.</title>
        <authorList>
            <person name="Jeong J.-H."/>
            <person name="Song I."/>
            <person name="Kim S."/>
            <person name="Choi T."/>
            <person name="Kim D."/>
            <person name="Ryu S."/>
            <person name="Kim W."/>
        </authorList>
    </citation>
    <scope>NUCLEOTIDE SEQUENCE [LARGE SCALE GENOMIC DNA]</scope>
    <source>
        <tissue evidence="1">Muscle</tissue>
    </source>
</reference>
<comment type="caution">
    <text evidence="1">The sequence shown here is derived from an EMBL/GenBank/DDBJ whole genome shotgun (WGS) entry which is preliminary data.</text>
</comment>
<accession>A0A5B7JB70</accession>
<dbReference type="AlphaFoldDB" id="A0A5B7JB70"/>
<name>A0A5B7JB70_PORTR</name>